<dbReference type="Proteomes" id="UP000002012">
    <property type="component" value="Chromosome"/>
</dbReference>
<evidence type="ECO:0000256" key="1">
    <source>
        <dbReference type="SAM" id="Phobius"/>
    </source>
</evidence>
<dbReference type="PANTHER" id="PTHR30060">
    <property type="entry name" value="INNER MEMBRANE PROTEIN"/>
    <property type="match status" value="1"/>
</dbReference>
<feature type="transmembrane region" description="Helical" evidence="1">
    <location>
        <begin position="48"/>
        <end position="69"/>
    </location>
</feature>
<dbReference type="EMBL" id="CP001968">
    <property type="protein sequence ID" value="ADD68916.1"/>
    <property type="molecule type" value="Genomic_DNA"/>
</dbReference>
<protein>
    <submittedName>
        <fullName evidence="2">Integral membrane protein TerC</fullName>
    </submittedName>
</protein>
<evidence type="ECO:0000313" key="3">
    <source>
        <dbReference type="Proteomes" id="UP000002012"/>
    </source>
</evidence>
<name>D4H2C5_DENA2</name>
<dbReference type="InterPro" id="IPR005496">
    <property type="entry name" value="Integral_membrane_TerC"/>
</dbReference>
<feature type="transmembrane region" description="Helical" evidence="1">
    <location>
        <begin position="128"/>
        <end position="148"/>
    </location>
</feature>
<dbReference type="PaxDb" id="522772-Dacet_2154"/>
<dbReference type="KEGG" id="dap:Dacet_2154"/>
<feature type="transmembrane region" description="Helical" evidence="1">
    <location>
        <begin position="12"/>
        <end position="36"/>
    </location>
</feature>
<dbReference type="FunCoup" id="D4H2C5">
    <property type="interactions" value="119"/>
</dbReference>
<sequence length="240" mass="26223">MEFIFSFEVIVALLTLTVLEIVLGIDNIIFISILTGRLEESEQDKARIIGLALAMLMRIGLVFMIFVIVGMTKPLFEVRGFAVSLRDLILFCGGLFLLAKSTTEIHHAVEVAEDKLAGKKKITSFSKVIVQIVLVDMVFSIDSVITAVGMVSHVWIMVVAIVISVGVMMAASGAISDFIGKHPTLKVLALSFLILIGMSLIGESLHFHIPKGYLYFAMAFSSCVEILNIKMRSNTSKPAV</sequence>
<keyword evidence="1" id="KW-1133">Transmembrane helix</keyword>
<dbReference type="AlphaFoldDB" id="D4H2C5"/>
<reference evidence="2 3" key="1">
    <citation type="journal article" date="2010" name="Stand. Genomic Sci.">
        <title>Complete genome sequence of Denitrovibrio acetiphilus type strain (N2460).</title>
        <authorList>
            <person name="Kiss H."/>
            <person name="Lang E."/>
            <person name="Lapidus A."/>
            <person name="Copeland A."/>
            <person name="Nolan M."/>
            <person name="Glavina Del Rio T."/>
            <person name="Chen F."/>
            <person name="Lucas S."/>
            <person name="Tice H."/>
            <person name="Cheng J.F."/>
            <person name="Han C."/>
            <person name="Goodwin L."/>
            <person name="Pitluck S."/>
            <person name="Liolios K."/>
            <person name="Pati A."/>
            <person name="Ivanova N."/>
            <person name="Mavromatis K."/>
            <person name="Chen A."/>
            <person name="Palaniappan K."/>
            <person name="Land M."/>
            <person name="Hauser L."/>
            <person name="Chang Y.J."/>
            <person name="Jeffries C.D."/>
            <person name="Detter J.C."/>
            <person name="Brettin T."/>
            <person name="Spring S."/>
            <person name="Rohde M."/>
            <person name="Goker M."/>
            <person name="Woyke T."/>
            <person name="Bristow J."/>
            <person name="Eisen J.A."/>
            <person name="Markowitz V."/>
            <person name="Hugenholtz P."/>
            <person name="Kyrpides N.C."/>
            <person name="Klenk H.P."/>
        </authorList>
    </citation>
    <scope>NUCLEOTIDE SEQUENCE [LARGE SCALE GENOMIC DNA]</scope>
    <source>
        <strain evidence="3">DSM 12809 / NBRC 114555 / N2460</strain>
    </source>
</reference>
<keyword evidence="3" id="KW-1185">Reference proteome</keyword>
<proteinExistence type="predicted"/>
<dbReference type="GO" id="GO:0005886">
    <property type="term" value="C:plasma membrane"/>
    <property type="evidence" value="ECO:0007669"/>
    <property type="project" value="TreeGrafter"/>
</dbReference>
<feature type="transmembrane region" description="Helical" evidence="1">
    <location>
        <begin position="213"/>
        <end position="229"/>
    </location>
</feature>
<dbReference type="InParanoid" id="D4H2C5"/>
<dbReference type="eggNOG" id="COG0861">
    <property type="taxonomic scope" value="Bacteria"/>
</dbReference>
<dbReference type="STRING" id="522772.Dacet_2154"/>
<keyword evidence="1" id="KW-0472">Membrane</keyword>
<gene>
    <name evidence="2" type="ordered locus">Dacet_2154</name>
</gene>
<organism evidence="2 3">
    <name type="scientific">Denitrovibrio acetiphilus (strain DSM 12809 / NBRC 114555 / N2460)</name>
    <dbReference type="NCBI Taxonomy" id="522772"/>
    <lineage>
        <taxon>Bacteria</taxon>
        <taxon>Pseudomonadati</taxon>
        <taxon>Deferribacterota</taxon>
        <taxon>Deferribacteres</taxon>
        <taxon>Deferribacterales</taxon>
        <taxon>Geovibrionaceae</taxon>
        <taxon>Denitrovibrio</taxon>
    </lineage>
</organism>
<dbReference type="HOGENOM" id="CLU_064910_0_0_0"/>
<accession>D4H2C5</accession>
<keyword evidence="1" id="KW-0812">Transmembrane</keyword>
<feature type="transmembrane region" description="Helical" evidence="1">
    <location>
        <begin position="81"/>
        <end position="99"/>
    </location>
</feature>
<dbReference type="PANTHER" id="PTHR30060:SF0">
    <property type="entry name" value="COILED-COIL PROTEIN (DUF2040)-RELATED"/>
    <property type="match status" value="1"/>
</dbReference>
<feature type="transmembrane region" description="Helical" evidence="1">
    <location>
        <begin position="154"/>
        <end position="175"/>
    </location>
</feature>
<dbReference type="OrthoDB" id="9805314at2"/>
<dbReference type="Pfam" id="PF03741">
    <property type="entry name" value="TerC"/>
    <property type="match status" value="1"/>
</dbReference>
<evidence type="ECO:0000313" key="2">
    <source>
        <dbReference type="EMBL" id="ADD68916.1"/>
    </source>
</evidence>
<feature type="transmembrane region" description="Helical" evidence="1">
    <location>
        <begin position="187"/>
        <end position="207"/>
    </location>
</feature>
<dbReference type="RefSeq" id="WP_013011419.1">
    <property type="nucleotide sequence ID" value="NC_013943.1"/>
</dbReference>